<dbReference type="InterPro" id="IPR029017">
    <property type="entry name" value="Enolase-like_N"/>
</dbReference>
<dbReference type="SMART" id="SM00922">
    <property type="entry name" value="MR_MLE"/>
    <property type="match status" value="1"/>
</dbReference>
<accession>A0A1C3VX70</accession>
<keyword evidence="2" id="KW-0479">Metal-binding</keyword>
<keyword evidence="5" id="KW-0413">Isomerase</keyword>
<gene>
    <name evidence="5" type="ORF">GA0061103_4448</name>
</gene>
<dbReference type="OrthoDB" id="9802699at2"/>
<dbReference type="PANTHER" id="PTHR13794:SF58">
    <property type="entry name" value="MITOCHONDRIAL ENOLASE SUPERFAMILY MEMBER 1"/>
    <property type="match status" value="1"/>
</dbReference>
<dbReference type="CDD" id="cd03316">
    <property type="entry name" value="MR_like"/>
    <property type="match status" value="1"/>
</dbReference>
<dbReference type="SUPFAM" id="SSF54826">
    <property type="entry name" value="Enolase N-terminal domain-like"/>
    <property type="match status" value="1"/>
</dbReference>
<evidence type="ECO:0000313" key="5">
    <source>
        <dbReference type="EMBL" id="SCB32339.1"/>
    </source>
</evidence>
<dbReference type="GO" id="GO:0016836">
    <property type="term" value="F:hydro-lyase activity"/>
    <property type="evidence" value="ECO:0007669"/>
    <property type="project" value="TreeGrafter"/>
</dbReference>
<dbReference type="Pfam" id="PF02746">
    <property type="entry name" value="MR_MLE_N"/>
    <property type="match status" value="1"/>
</dbReference>
<evidence type="ECO:0000256" key="2">
    <source>
        <dbReference type="ARBA" id="ARBA00022723"/>
    </source>
</evidence>
<dbReference type="InterPro" id="IPR018110">
    <property type="entry name" value="Mandel_Rmase/mucon_lact_enz_CS"/>
</dbReference>
<reference evidence="6" key="1">
    <citation type="submission" date="2016-08" db="EMBL/GenBank/DDBJ databases">
        <authorList>
            <person name="Varghese N."/>
            <person name="Submissions Spin"/>
        </authorList>
    </citation>
    <scope>NUCLEOTIDE SEQUENCE [LARGE SCALE GENOMIC DNA]</scope>
    <source>
        <strain evidence="6">HAMBI 2975</strain>
    </source>
</reference>
<dbReference type="InterPro" id="IPR013342">
    <property type="entry name" value="Mandelate_racemase_C"/>
</dbReference>
<dbReference type="RefSeq" id="WP_092713076.1">
    <property type="nucleotide sequence ID" value="NZ_FMAG01000004.1"/>
</dbReference>
<evidence type="ECO:0000259" key="4">
    <source>
        <dbReference type="SMART" id="SM00922"/>
    </source>
</evidence>
<dbReference type="EMBL" id="FMAG01000004">
    <property type="protein sequence ID" value="SCB32339.1"/>
    <property type="molecule type" value="Genomic_DNA"/>
</dbReference>
<dbReference type="SFLD" id="SFLDS00001">
    <property type="entry name" value="Enolase"/>
    <property type="match status" value="1"/>
</dbReference>
<evidence type="ECO:0000313" key="6">
    <source>
        <dbReference type="Proteomes" id="UP000199101"/>
    </source>
</evidence>
<organism evidence="5 6">
    <name type="scientific">Rhizobium multihospitium</name>
    <dbReference type="NCBI Taxonomy" id="410764"/>
    <lineage>
        <taxon>Bacteria</taxon>
        <taxon>Pseudomonadati</taxon>
        <taxon>Pseudomonadota</taxon>
        <taxon>Alphaproteobacteria</taxon>
        <taxon>Hyphomicrobiales</taxon>
        <taxon>Rhizobiaceae</taxon>
        <taxon>Rhizobium/Agrobacterium group</taxon>
        <taxon>Rhizobium</taxon>
    </lineage>
</organism>
<dbReference type="SFLD" id="SFLDG00179">
    <property type="entry name" value="mandelate_racemase"/>
    <property type="match status" value="1"/>
</dbReference>
<protein>
    <submittedName>
        <fullName evidence="5">D-galactarolactone cycloisomerase</fullName>
    </submittedName>
</protein>
<keyword evidence="6" id="KW-1185">Reference proteome</keyword>
<feature type="domain" description="Mandelate racemase/muconate lactonizing enzyme C-terminal" evidence="4">
    <location>
        <begin position="141"/>
        <end position="237"/>
    </location>
</feature>
<dbReference type="SUPFAM" id="SSF51604">
    <property type="entry name" value="Enolase C-terminal domain-like"/>
    <property type="match status" value="1"/>
</dbReference>
<dbReference type="PROSITE" id="PS00909">
    <property type="entry name" value="MR_MLE_2"/>
    <property type="match status" value="1"/>
</dbReference>
<dbReference type="PANTHER" id="PTHR13794">
    <property type="entry name" value="ENOLASE SUPERFAMILY, MANDELATE RACEMASE"/>
    <property type="match status" value="1"/>
</dbReference>
<comment type="cofactor">
    <cofactor evidence="1">
        <name>Mg(2+)</name>
        <dbReference type="ChEBI" id="CHEBI:18420"/>
    </cofactor>
</comment>
<dbReference type="GO" id="GO:0016853">
    <property type="term" value="F:isomerase activity"/>
    <property type="evidence" value="ECO:0007669"/>
    <property type="project" value="UniProtKB-KW"/>
</dbReference>
<evidence type="ECO:0000256" key="1">
    <source>
        <dbReference type="ARBA" id="ARBA00001946"/>
    </source>
</evidence>
<dbReference type="GO" id="GO:0000287">
    <property type="term" value="F:magnesium ion binding"/>
    <property type="evidence" value="ECO:0007669"/>
    <property type="project" value="TreeGrafter"/>
</dbReference>
<dbReference type="InterPro" id="IPR013341">
    <property type="entry name" value="Mandelate_racemase_N_dom"/>
</dbReference>
<dbReference type="GO" id="GO:0009063">
    <property type="term" value="P:amino acid catabolic process"/>
    <property type="evidence" value="ECO:0007669"/>
    <property type="project" value="InterPro"/>
</dbReference>
<proteinExistence type="predicted"/>
<evidence type="ECO:0000256" key="3">
    <source>
        <dbReference type="ARBA" id="ARBA00022842"/>
    </source>
</evidence>
<dbReference type="Proteomes" id="UP000199101">
    <property type="component" value="Unassembled WGS sequence"/>
</dbReference>
<dbReference type="InterPro" id="IPR036849">
    <property type="entry name" value="Enolase-like_C_sf"/>
</dbReference>
<dbReference type="PROSITE" id="PS00908">
    <property type="entry name" value="MR_MLE_1"/>
    <property type="match status" value="1"/>
</dbReference>
<sequence length="376" mass="40757">MKIDEIRLYHLAAMLPEPIGNALVSFPKRETLLVEIVAGDLAGWGEAWLSPRTAAAAIEFQLAARILGQDPSHILSVWRNLRQAVEGETAAPAIAALDMALHDLTARAYKIPVSTLIGGARRQQVTAYASGPFFKPGGHPYRDFEREIDGYLEAGFRAVKLRSGYRVEDDAKTVLAVRRQIGADRDLMVDFNQSCSARRAMRTADLMKDADLLWIEEPTKPTDAAGYRAFAAHAATALAGGETFTNASAFLPFLTGGCLDILQPDIAICGGLTGVSQVGVLADLYDRPLIPHVWGSIVNFHAALHFASTLPEHRGGGQAHFPYLEFDVGPNPLLELVQRPVLNADGTISVPDLPGLGVNLKAEDLQPYTAEFRRIA</sequence>
<dbReference type="GO" id="GO:0016052">
    <property type="term" value="P:carbohydrate catabolic process"/>
    <property type="evidence" value="ECO:0007669"/>
    <property type="project" value="TreeGrafter"/>
</dbReference>
<dbReference type="Gene3D" id="3.20.20.120">
    <property type="entry name" value="Enolase-like C-terminal domain"/>
    <property type="match status" value="1"/>
</dbReference>
<dbReference type="Pfam" id="PF13378">
    <property type="entry name" value="MR_MLE_C"/>
    <property type="match status" value="1"/>
</dbReference>
<name>A0A1C3VX70_9HYPH</name>
<dbReference type="InterPro" id="IPR029065">
    <property type="entry name" value="Enolase_C-like"/>
</dbReference>
<dbReference type="STRING" id="410764.GA0061103_4448"/>
<dbReference type="InterPro" id="IPR046945">
    <property type="entry name" value="RHMD-like"/>
</dbReference>
<dbReference type="Gene3D" id="3.30.390.10">
    <property type="entry name" value="Enolase-like, N-terminal domain"/>
    <property type="match status" value="1"/>
</dbReference>
<keyword evidence="3" id="KW-0460">Magnesium</keyword>
<dbReference type="AlphaFoldDB" id="A0A1C3VX70"/>